<accession>U7UJT4</accession>
<proteinExistence type="predicted"/>
<keyword evidence="2 5" id="KW-0238">DNA-binding</keyword>
<comment type="caution">
    <text evidence="5">The sequence shown here is derived from an EMBL/GenBank/DDBJ whole genome shotgun (WGS) entry which is preliminary data.</text>
</comment>
<dbReference type="InterPro" id="IPR014710">
    <property type="entry name" value="RmlC-like_jellyroll"/>
</dbReference>
<dbReference type="Pfam" id="PF12833">
    <property type="entry name" value="HTH_18"/>
    <property type="match status" value="1"/>
</dbReference>
<dbReference type="InterPro" id="IPR009057">
    <property type="entry name" value="Homeodomain-like_sf"/>
</dbReference>
<dbReference type="EMBL" id="AWXA01000041">
    <property type="protein sequence ID" value="ERT58718.1"/>
    <property type="molecule type" value="Genomic_DNA"/>
</dbReference>
<dbReference type="Gene3D" id="2.60.120.10">
    <property type="entry name" value="Jelly Rolls"/>
    <property type="match status" value="1"/>
</dbReference>
<dbReference type="SMART" id="SM00342">
    <property type="entry name" value="HTH_ARAC"/>
    <property type="match status" value="1"/>
</dbReference>
<keyword evidence="6" id="KW-1185">Reference proteome</keyword>
<dbReference type="InterPro" id="IPR037923">
    <property type="entry name" value="HTH-like"/>
</dbReference>
<gene>
    <name evidence="5" type="ORF">HMPREF1250_1849</name>
</gene>
<dbReference type="InterPro" id="IPR018060">
    <property type="entry name" value="HTH_AraC"/>
</dbReference>
<dbReference type="Pfam" id="PF02311">
    <property type="entry name" value="AraC_binding"/>
    <property type="match status" value="1"/>
</dbReference>
<evidence type="ECO:0000256" key="1">
    <source>
        <dbReference type="ARBA" id="ARBA00023015"/>
    </source>
</evidence>
<sequence>MYKKTGYLTEDLRLFHLCDKAERHFPCHYHDFDKITLFLQGEAAYEIEGKQYALQPFDIVLVRTGQLHRPLVSGAAPYERVIAYMSPHFFTGYTAAGYDLNAVFTEAAAPVLRQGPEIGSLYGASCRLRQAWTDTREYSPLLQQTVFLEFLIHLARAVKDKKIGFIKTGKENEKIREIITYIHSHLTDTLSVSAVAAAFYISNDYLMHLFKETTGYTLNKYITLKRLLLAKRLMAEGLPLTTVCYDSGFRNYSTFYRAWKETFRQSPRQGLPPQEKEGPVD</sequence>
<dbReference type="GO" id="GO:0003700">
    <property type="term" value="F:DNA-binding transcription factor activity"/>
    <property type="evidence" value="ECO:0007669"/>
    <property type="project" value="InterPro"/>
</dbReference>
<dbReference type="Proteomes" id="UP000017090">
    <property type="component" value="Unassembled WGS sequence"/>
</dbReference>
<protein>
    <submittedName>
        <fullName evidence="5">DNA-binding helix-turn-helix protein</fullName>
    </submittedName>
</protein>
<dbReference type="Gene3D" id="1.10.10.60">
    <property type="entry name" value="Homeodomain-like"/>
    <property type="match status" value="2"/>
</dbReference>
<evidence type="ECO:0000256" key="2">
    <source>
        <dbReference type="ARBA" id="ARBA00023125"/>
    </source>
</evidence>
<feature type="domain" description="HTH araC/xylS-type" evidence="4">
    <location>
        <begin position="176"/>
        <end position="273"/>
    </location>
</feature>
<reference evidence="5 6" key="1">
    <citation type="submission" date="2013-09" db="EMBL/GenBank/DDBJ databases">
        <authorList>
            <person name="Durkin A.S."/>
            <person name="Haft D.R."/>
            <person name="McCorrison J."/>
            <person name="Torralba M."/>
            <person name="Gillis M."/>
            <person name="Haft D.H."/>
            <person name="Methe B."/>
            <person name="Sutton G."/>
            <person name="Nelson K.E."/>
        </authorList>
    </citation>
    <scope>NUCLEOTIDE SEQUENCE [LARGE SCALE GENOMIC DNA]</scope>
    <source>
        <strain evidence="5 6">BV3C16-1</strain>
    </source>
</reference>
<dbReference type="RefSeq" id="WP_023054017.1">
    <property type="nucleotide sequence ID" value="NZ_AWXA01000041.1"/>
</dbReference>
<organism evidence="5 6">
    <name type="scientific">Megasphaera vaginalis</name>
    <name type="common">ex Srinivasan et al. 2021</name>
    <dbReference type="NCBI Taxonomy" id="1111454"/>
    <lineage>
        <taxon>Bacteria</taxon>
        <taxon>Bacillati</taxon>
        <taxon>Bacillota</taxon>
        <taxon>Negativicutes</taxon>
        <taxon>Veillonellales</taxon>
        <taxon>Veillonellaceae</taxon>
        <taxon>Megasphaera</taxon>
    </lineage>
</organism>
<dbReference type="OrthoDB" id="9774814at2"/>
<dbReference type="STRING" id="1111454.HMPREF1250_1849"/>
<dbReference type="PANTHER" id="PTHR43280:SF34">
    <property type="entry name" value="ARAC-FAMILY TRANSCRIPTIONAL REGULATOR"/>
    <property type="match status" value="1"/>
</dbReference>
<dbReference type="AlphaFoldDB" id="U7UJT4"/>
<dbReference type="InterPro" id="IPR003313">
    <property type="entry name" value="AraC-bd"/>
</dbReference>
<dbReference type="eggNOG" id="COG2207">
    <property type="taxonomic scope" value="Bacteria"/>
</dbReference>
<dbReference type="GO" id="GO:0043565">
    <property type="term" value="F:sequence-specific DNA binding"/>
    <property type="evidence" value="ECO:0007669"/>
    <property type="project" value="InterPro"/>
</dbReference>
<evidence type="ECO:0000313" key="5">
    <source>
        <dbReference type="EMBL" id="ERT58718.1"/>
    </source>
</evidence>
<dbReference type="PROSITE" id="PS01124">
    <property type="entry name" value="HTH_ARAC_FAMILY_2"/>
    <property type="match status" value="1"/>
</dbReference>
<keyword evidence="1" id="KW-0805">Transcription regulation</keyword>
<evidence type="ECO:0000259" key="4">
    <source>
        <dbReference type="PROSITE" id="PS01124"/>
    </source>
</evidence>
<evidence type="ECO:0000313" key="6">
    <source>
        <dbReference type="Proteomes" id="UP000017090"/>
    </source>
</evidence>
<dbReference type="SUPFAM" id="SSF51215">
    <property type="entry name" value="Regulatory protein AraC"/>
    <property type="match status" value="1"/>
</dbReference>
<dbReference type="SUPFAM" id="SSF46689">
    <property type="entry name" value="Homeodomain-like"/>
    <property type="match status" value="2"/>
</dbReference>
<evidence type="ECO:0000256" key="3">
    <source>
        <dbReference type="ARBA" id="ARBA00023163"/>
    </source>
</evidence>
<dbReference type="PATRIC" id="fig|1111454.3.peg.1517"/>
<dbReference type="eggNOG" id="COG1917">
    <property type="taxonomic scope" value="Bacteria"/>
</dbReference>
<keyword evidence="3" id="KW-0804">Transcription</keyword>
<dbReference type="PANTHER" id="PTHR43280">
    <property type="entry name" value="ARAC-FAMILY TRANSCRIPTIONAL REGULATOR"/>
    <property type="match status" value="1"/>
</dbReference>
<name>U7UJT4_9FIRM</name>